<keyword evidence="2" id="KW-1185">Reference proteome</keyword>
<dbReference type="RefSeq" id="WP_302035703.1">
    <property type="nucleotide sequence ID" value="NZ_JAUKPO010000001.1"/>
</dbReference>
<evidence type="ECO:0008006" key="3">
    <source>
        <dbReference type="Google" id="ProtNLM"/>
    </source>
</evidence>
<dbReference type="EMBL" id="JAUKPO010000001">
    <property type="protein sequence ID" value="MDO1444902.1"/>
    <property type="molecule type" value="Genomic_DNA"/>
</dbReference>
<evidence type="ECO:0000313" key="1">
    <source>
        <dbReference type="EMBL" id="MDO1444902.1"/>
    </source>
</evidence>
<proteinExistence type="predicted"/>
<gene>
    <name evidence="1" type="ORF">Q0590_01500</name>
</gene>
<evidence type="ECO:0000313" key="2">
    <source>
        <dbReference type="Proteomes" id="UP001168528"/>
    </source>
</evidence>
<name>A0ABT8QYI6_9BACT</name>
<dbReference type="Proteomes" id="UP001168528">
    <property type="component" value="Unassembled WGS sequence"/>
</dbReference>
<sequence>MSYPVLAQEDEDEEYRSEIVYGLNFNTNGGIIGGAIFKYSQAVSSSMYQTFGIEVVNVKHPKELRVTYNNTNTFIAGKQNYLFAVRPQYGRELVLFRKAPDEGVQINAVAAVGPTLGLVKPYYILYSYSTTDVRSERYDPDRHDLSRIIGTGGMFEGFDEIKIVPGINFKAGLSFELSGFRNSVTGFEVGFMLEKYTSDIVLMPQASNRSFYTSGYLNLFFGSKR</sequence>
<reference evidence="1" key="1">
    <citation type="submission" date="2023-07" db="EMBL/GenBank/DDBJ databases">
        <title>The genome sequence of Rhodocytophaga aerolata KACC 12507.</title>
        <authorList>
            <person name="Zhang X."/>
        </authorList>
    </citation>
    <scope>NUCLEOTIDE SEQUENCE</scope>
    <source>
        <strain evidence="1">KACC 12507</strain>
    </source>
</reference>
<accession>A0ABT8QYI6</accession>
<comment type="caution">
    <text evidence="1">The sequence shown here is derived from an EMBL/GenBank/DDBJ whole genome shotgun (WGS) entry which is preliminary data.</text>
</comment>
<organism evidence="1 2">
    <name type="scientific">Rhodocytophaga aerolata</name>
    <dbReference type="NCBI Taxonomy" id="455078"/>
    <lineage>
        <taxon>Bacteria</taxon>
        <taxon>Pseudomonadati</taxon>
        <taxon>Bacteroidota</taxon>
        <taxon>Cytophagia</taxon>
        <taxon>Cytophagales</taxon>
        <taxon>Rhodocytophagaceae</taxon>
        <taxon>Rhodocytophaga</taxon>
    </lineage>
</organism>
<protein>
    <recommendedName>
        <fullName evidence="3">PorT family protein</fullName>
    </recommendedName>
</protein>